<evidence type="ECO:0000256" key="9">
    <source>
        <dbReference type="ARBA" id="ARBA00031636"/>
    </source>
</evidence>
<dbReference type="AlphaFoldDB" id="A0A1G9Y4Z6"/>
<feature type="transmembrane region" description="Helical" evidence="10">
    <location>
        <begin position="419"/>
        <end position="437"/>
    </location>
</feature>
<keyword evidence="3" id="KW-0050">Antiport</keyword>
<gene>
    <name evidence="11" type="ORF">SAMN05192554_1136</name>
</gene>
<dbReference type="GO" id="GO:0042910">
    <property type="term" value="F:xenobiotic transmembrane transporter activity"/>
    <property type="evidence" value="ECO:0007669"/>
    <property type="project" value="InterPro"/>
</dbReference>
<evidence type="ECO:0000256" key="10">
    <source>
        <dbReference type="SAM" id="Phobius"/>
    </source>
</evidence>
<name>A0A1G9Y4Z6_9EURY</name>
<keyword evidence="2" id="KW-0813">Transport</keyword>
<evidence type="ECO:0000256" key="2">
    <source>
        <dbReference type="ARBA" id="ARBA00022448"/>
    </source>
</evidence>
<protein>
    <recommendedName>
        <fullName evidence="9">Multidrug-efflux transporter</fullName>
    </recommendedName>
</protein>
<organism evidence="11 12">
    <name type="scientific">Haloarchaeobius iranensis</name>
    <dbReference type="NCBI Taxonomy" id="996166"/>
    <lineage>
        <taxon>Archaea</taxon>
        <taxon>Methanobacteriati</taxon>
        <taxon>Methanobacteriota</taxon>
        <taxon>Stenosarchaea group</taxon>
        <taxon>Halobacteria</taxon>
        <taxon>Halobacteriales</taxon>
        <taxon>Halorubellaceae</taxon>
        <taxon>Haloarchaeobius</taxon>
    </lineage>
</organism>
<feature type="transmembrane region" description="Helical" evidence="10">
    <location>
        <begin position="124"/>
        <end position="142"/>
    </location>
</feature>
<keyword evidence="4" id="KW-1003">Cell membrane</keyword>
<keyword evidence="12" id="KW-1185">Reference proteome</keyword>
<dbReference type="PIRSF" id="PIRSF006603">
    <property type="entry name" value="DinF"/>
    <property type="match status" value="1"/>
</dbReference>
<dbReference type="STRING" id="996166.SAMN05192554_1136"/>
<evidence type="ECO:0000256" key="8">
    <source>
        <dbReference type="ARBA" id="ARBA00023136"/>
    </source>
</evidence>
<keyword evidence="5 10" id="KW-0812">Transmembrane</keyword>
<evidence type="ECO:0000256" key="6">
    <source>
        <dbReference type="ARBA" id="ARBA00022989"/>
    </source>
</evidence>
<dbReference type="RefSeq" id="WP_175526445.1">
    <property type="nucleotide sequence ID" value="NZ_FNIA01000013.1"/>
</dbReference>
<feature type="transmembrane region" description="Helical" evidence="10">
    <location>
        <begin position="35"/>
        <end position="55"/>
    </location>
</feature>
<feature type="transmembrane region" description="Helical" evidence="10">
    <location>
        <begin position="317"/>
        <end position="338"/>
    </location>
</feature>
<proteinExistence type="predicted"/>
<sequence>MDWGRLYAVWRRVLGLSWPVMVEQTVRTAMRTTDIIVTGLFSPAAIAAIGLADLYSRFPLRLGLGLGGGAITLSSQDTGADATANRDEAVTQAILLGLVTGIPFALFGVSFGDEALAILGASDTVASLGGTYLAIIFATAPARQVSLIAARSLQGTGDTRTPMYINVVSNGLNIVGSVTLGLGLFGVPRYEIVGVGAATAFSNVFTAVVLCLVMFAGRTSAGFARPANPVIARQLVVVSAPRVLEGFVETFAEFPFNALLLGFGTEVNAAFQVGRRLYQQVTGPLSRGYSVAASVVVGQALGEGDPQGARENGYATALLGLVTVGSIGLALVPTAPLFVRLFTSDPETVRYGVGFARAYGLTAPALVTFVVFSGGLQGGSETRTPFLARVLGLGVFFLGFSYVVGVTLGYGVLGAYGGIVGYYGLAAGVVALGFWYGDWADRAARMMAERGSAMD</sequence>
<reference evidence="11 12" key="1">
    <citation type="submission" date="2016-10" db="EMBL/GenBank/DDBJ databases">
        <authorList>
            <person name="de Groot N.N."/>
        </authorList>
    </citation>
    <scope>NUCLEOTIDE SEQUENCE [LARGE SCALE GENOMIC DNA]</scope>
    <source>
        <strain evidence="12">EB21,IBRC-M 10013,KCTC 4048</strain>
    </source>
</reference>
<dbReference type="GO" id="GO:0015297">
    <property type="term" value="F:antiporter activity"/>
    <property type="evidence" value="ECO:0007669"/>
    <property type="project" value="UniProtKB-KW"/>
</dbReference>
<evidence type="ECO:0000256" key="7">
    <source>
        <dbReference type="ARBA" id="ARBA00023065"/>
    </source>
</evidence>
<dbReference type="PANTHER" id="PTHR43298">
    <property type="entry name" value="MULTIDRUG RESISTANCE PROTEIN NORM-RELATED"/>
    <property type="match status" value="1"/>
</dbReference>
<feature type="transmembrane region" description="Helical" evidence="10">
    <location>
        <begin position="93"/>
        <end position="112"/>
    </location>
</feature>
<evidence type="ECO:0000256" key="3">
    <source>
        <dbReference type="ARBA" id="ARBA00022449"/>
    </source>
</evidence>
<dbReference type="InterPro" id="IPR002528">
    <property type="entry name" value="MATE_fam"/>
</dbReference>
<comment type="subcellular location">
    <subcellularLocation>
        <location evidence="1">Cell membrane</location>
        <topology evidence="1">Multi-pass membrane protein</topology>
    </subcellularLocation>
</comment>
<dbReference type="CDD" id="cd13137">
    <property type="entry name" value="MATE_NorM_like"/>
    <property type="match status" value="1"/>
</dbReference>
<dbReference type="EMBL" id="FNIA01000013">
    <property type="protein sequence ID" value="SDN04108.1"/>
    <property type="molecule type" value="Genomic_DNA"/>
</dbReference>
<dbReference type="GO" id="GO:0005886">
    <property type="term" value="C:plasma membrane"/>
    <property type="evidence" value="ECO:0007669"/>
    <property type="project" value="UniProtKB-SubCell"/>
</dbReference>
<keyword evidence="7" id="KW-0406">Ion transport</keyword>
<accession>A0A1G9Y4Z6</accession>
<dbReference type="Proteomes" id="UP000199370">
    <property type="component" value="Unassembled WGS sequence"/>
</dbReference>
<dbReference type="Pfam" id="PF01554">
    <property type="entry name" value="MatE"/>
    <property type="match status" value="2"/>
</dbReference>
<evidence type="ECO:0000313" key="12">
    <source>
        <dbReference type="Proteomes" id="UP000199370"/>
    </source>
</evidence>
<feature type="transmembrane region" description="Helical" evidence="10">
    <location>
        <begin position="390"/>
        <end position="413"/>
    </location>
</feature>
<dbReference type="GO" id="GO:0006811">
    <property type="term" value="P:monoatomic ion transport"/>
    <property type="evidence" value="ECO:0007669"/>
    <property type="project" value="UniProtKB-KW"/>
</dbReference>
<dbReference type="InterPro" id="IPR048279">
    <property type="entry name" value="MdtK-like"/>
</dbReference>
<evidence type="ECO:0000256" key="1">
    <source>
        <dbReference type="ARBA" id="ARBA00004651"/>
    </source>
</evidence>
<dbReference type="NCBIfam" id="TIGR00797">
    <property type="entry name" value="matE"/>
    <property type="match status" value="1"/>
</dbReference>
<evidence type="ECO:0000256" key="4">
    <source>
        <dbReference type="ARBA" id="ARBA00022475"/>
    </source>
</evidence>
<keyword evidence="6 10" id="KW-1133">Transmembrane helix</keyword>
<evidence type="ECO:0000313" key="11">
    <source>
        <dbReference type="EMBL" id="SDN04108.1"/>
    </source>
</evidence>
<dbReference type="InterPro" id="IPR050222">
    <property type="entry name" value="MATE_MdtK"/>
</dbReference>
<dbReference type="PANTHER" id="PTHR43298:SF2">
    <property type="entry name" value="FMN_FAD EXPORTER YEEO-RELATED"/>
    <property type="match status" value="1"/>
</dbReference>
<feature type="transmembrane region" description="Helical" evidence="10">
    <location>
        <begin position="358"/>
        <end position="378"/>
    </location>
</feature>
<evidence type="ECO:0000256" key="5">
    <source>
        <dbReference type="ARBA" id="ARBA00022692"/>
    </source>
</evidence>
<keyword evidence="8 10" id="KW-0472">Membrane</keyword>
<feature type="transmembrane region" description="Helical" evidence="10">
    <location>
        <begin position="192"/>
        <end position="215"/>
    </location>
</feature>